<dbReference type="Proteomes" id="UP000247233">
    <property type="component" value="Unassembled WGS sequence"/>
</dbReference>
<evidence type="ECO:0000256" key="1">
    <source>
        <dbReference type="SAM" id="MobiDB-lite"/>
    </source>
</evidence>
<organism evidence="2 3">
    <name type="scientific">Aspergillus heteromorphus CBS 117.55</name>
    <dbReference type="NCBI Taxonomy" id="1448321"/>
    <lineage>
        <taxon>Eukaryota</taxon>
        <taxon>Fungi</taxon>
        <taxon>Dikarya</taxon>
        <taxon>Ascomycota</taxon>
        <taxon>Pezizomycotina</taxon>
        <taxon>Eurotiomycetes</taxon>
        <taxon>Eurotiomycetidae</taxon>
        <taxon>Eurotiales</taxon>
        <taxon>Aspergillaceae</taxon>
        <taxon>Aspergillus</taxon>
        <taxon>Aspergillus subgen. Circumdati</taxon>
    </lineage>
</organism>
<feature type="region of interest" description="Disordered" evidence="1">
    <location>
        <begin position="198"/>
        <end position="411"/>
    </location>
</feature>
<feature type="compositionally biased region" description="Basic and acidic residues" evidence="1">
    <location>
        <begin position="200"/>
        <end position="236"/>
    </location>
</feature>
<protein>
    <submittedName>
        <fullName evidence="2">Uncharacterized protein</fullName>
    </submittedName>
</protein>
<feature type="compositionally biased region" description="Low complexity" evidence="1">
    <location>
        <begin position="26"/>
        <end position="37"/>
    </location>
</feature>
<name>A0A317VVE8_9EURO</name>
<proteinExistence type="predicted"/>
<evidence type="ECO:0000313" key="3">
    <source>
        <dbReference type="Proteomes" id="UP000247233"/>
    </source>
</evidence>
<dbReference type="VEuPathDB" id="FungiDB:BO70DRAFT_372284"/>
<dbReference type="RefSeq" id="XP_025397703.1">
    <property type="nucleotide sequence ID" value="XM_025544841.1"/>
</dbReference>
<feature type="compositionally biased region" description="Basic and acidic residues" evidence="1">
    <location>
        <begin position="49"/>
        <end position="70"/>
    </location>
</feature>
<reference evidence="2 3" key="1">
    <citation type="submission" date="2016-12" db="EMBL/GenBank/DDBJ databases">
        <title>The genomes of Aspergillus section Nigri reveals drivers in fungal speciation.</title>
        <authorList>
            <consortium name="DOE Joint Genome Institute"/>
            <person name="Vesth T.C."/>
            <person name="Nybo J."/>
            <person name="Theobald S."/>
            <person name="Brandl J."/>
            <person name="Frisvad J.C."/>
            <person name="Nielsen K.F."/>
            <person name="Lyhne E.K."/>
            <person name="Kogle M.E."/>
            <person name="Kuo A."/>
            <person name="Riley R."/>
            <person name="Clum A."/>
            <person name="Nolan M."/>
            <person name="Lipzen A."/>
            <person name="Salamov A."/>
            <person name="Henrissat B."/>
            <person name="Wiebenga A."/>
            <person name="De Vries R.P."/>
            <person name="Grigoriev I.V."/>
            <person name="Mortensen U.H."/>
            <person name="Andersen M.R."/>
            <person name="Baker S.E."/>
        </authorList>
    </citation>
    <scope>NUCLEOTIDE SEQUENCE [LARGE SCALE GENOMIC DNA]</scope>
    <source>
        <strain evidence="2 3">CBS 117.55</strain>
    </source>
</reference>
<feature type="compositionally biased region" description="Basic and acidic residues" evidence="1">
    <location>
        <begin position="363"/>
        <end position="376"/>
    </location>
</feature>
<evidence type="ECO:0000313" key="2">
    <source>
        <dbReference type="EMBL" id="PWY76942.1"/>
    </source>
</evidence>
<feature type="compositionally biased region" description="Low complexity" evidence="1">
    <location>
        <begin position="389"/>
        <end position="399"/>
    </location>
</feature>
<feature type="compositionally biased region" description="Low complexity" evidence="1">
    <location>
        <begin position="118"/>
        <end position="131"/>
    </location>
</feature>
<accession>A0A317VVE8</accession>
<dbReference type="AlphaFoldDB" id="A0A317VVE8"/>
<feature type="compositionally biased region" description="Basic and acidic residues" evidence="1">
    <location>
        <begin position="248"/>
        <end position="259"/>
    </location>
</feature>
<keyword evidence="3" id="KW-1185">Reference proteome</keyword>
<feature type="compositionally biased region" description="Basic residues" evidence="1">
    <location>
        <begin position="304"/>
        <end position="325"/>
    </location>
</feature>
<sequence length="411" mass="44015">MADDAPAMDEFAQTRGGDDLFDDEIIPVPAAEQQPQPEVHPDPPAPAAVEKDVPPARTDTPPRSRGGEKRGRGRGGRGRGGRRGSHSSGRRGDGPVKNNKPVDSPPENDDKSAEGSSPATPTIPAAPVEAEQNGREDATESDPKQAATAEGPRVPAVRGDRSATGGIKKVGVLPKLTEEQLSRRIAAAKENSAKLAAAHARAEADQQSFLDREKVAEEKRRQERANRQVMDNERERNRQRKMNALNGREWDAEKREETYNPRGGRGQFRRGMHGGVSGYARREFDSQPSDSQPGEEPLNDGPRPHHPRGRGRGGRGGRGRGGHRGPRGDLAPFDGVADQSGPKPAASAPAINNEANFPALPGSDKKEKEKEKDTGSKETAAPVPPPLPDLLKSDPLSPVTGASWAEQVESQ</sequence>
<dbReference type="GeneID" id="37067078"/>
<dbReference type="EMBL" id="MSFL01000019">
    <property type="protein sequence ID" value="PWY76942.1"/>
    <property type="molecule type" value="Genomic_DNA"/>
</dbReference>
<feature type="compositionally biased region" description="Basic residues" evidence="1">
    <location>
        <begin position="71"/>
        <end position="89"/>
    </location>
</feature>
<comment type="caution">
    <text evidence="2">The sequence shown here is derived from an EMBL/GenBank/DDBJ whole genome shotgun (WGS) entry which is preliminary data.</text>
</comment>
<feature type="region of interest" description="Disordered" evidence="1">
    <location>
        <begin position="1"/>
        <end position="171"/>
    </location>
</feature>
<dbReference type="OrthoDB" id="2402960at2759"/>
<gene>
    <name evidence="2" type="ORF">BO70DRAFT_372284</name>
</gene>
<feature type="compositionally biased region" description="Basic and acidic residues" evidence="1">
    <location>
        <begin position="132"/>
        <end position="143"/>
    </location>
</feature>
<dbReference type="STRING" id="1448321.A0A317VVE8"/>